<evidence type="ECO:0008006" key="4">
    <source>
        <dbReference type="Google" id="ProtNLM"/>
    </source>
</evidence>
<reference evidence="2 3" key="1">
    <citation type="submission" date="2016-01" db="EMBL/GenBank/DDBJ databases">
        <authorList>
            <person name="Manzoor S."/>
        </authorList>
    </citation>
    <scope>NUCLEOTIDE SEQUENCE [LARGE SCALE GENOMIC DNA]</scope>
    <source>
        <strain evidence="2">Methanoculleus sp MAB1</strain>
    </source>
</reference>
<protein>
    <recommendedName>
        <fullName evidence="4">HEPN domain-containing protein</fullName>
    </recommendedName>
</protein>
<dbReference type="Proteomes" id="UP000069850">
    <property type="component" value="Chromosome 1"/>
</dbReference>
<evidence type="ECO:0000313" key="3">
    <source>
        <dbReference type="Proteomes" id="UP000069850"/>
    </source>
</evidence>
<proteinExistence type="predicted"/>
<evidence type="ECO:0000256" key="1">
    <source>
        <dbReference type="SAM" id="MobiDB-lite"/>
    </source>
</evidence>
<accession>A0A0X3BPB8</accession>
<gene>
    <name evidence="2" type="ORF">MMAB1_2799</name>
</gene>
<dbReference type="EMBL" id="LT158599">
    <property type="protein sequence ID" value="CVK34012.1"/>
    <property type="molecule type" value="Genomic_DNA"/>
</dbReference>
<evidence type="ECO:0000313" key="2">
    <source>
        <dbReference type="EMBL" id="CVK34012.1"/>
    </source>
</evidence>
<dbReference type="SUPFAM" id="SSF81593">
    <property type="entry name" value="Nucleotidyltransferase substrate binding subunit/domain"/>
    <property type="match status" value="1"/>
</dbReference>
<dbReference type="AlphaFoldDB" id="A0A0X3BPB8"/>
<dbReference type="Gene3D" id="1.20.120.330">
    <property type="entry name" value="Nucleotidyltransferases domain 2"/>
    <property type="match status" value="1"/>
</dbReference>
<feature type="region of interest" description="Disordered" evidence="1">
    <location>
        <begin position="200"/>
        <end position="222"/>
    </location>
</feature>
<name>A0A0X3BPB8_9EURY</name>
<organism evidence="2 3">
    <name type="scientific">Methanoculleus bourgensis</name>
    <dbReference type="NCBI Taxonomy" id="83986"/>
    <lineage>
        <taxon>Archaea</taxon>
        <taxon>Methanobacteriati</taxon>
        <taxon>Methanobacteriota</taxon>
        <taxon>Stenosarchaea group</taxon>
        <taxon>Methanomicrobia</taxon>
        <taxon>Methanomicrobiales</taxon>
        <taxon>Methanomicrobiaceae</taxon>
        <taxon>Methanoculleus</taxon>
    </lineage>
</organism>
<sequence>MVGPVSLPLSFGNGEVFPHRSLPLVGQQVKGVVSAPILASVTLHSNNRVPMSSCSMPERGADPMDQARRDLAMAGDTGFLEWGCFILEQAAEKAIVAVYQRLGAVRVGSFSISSKVSGQPAGRSLPTSFQSHAVSTACISRHATQTGFPGGSRPTTSSGRMQTMQSVVRKESFGSVTVFWLDTDLVHERRWRGWRPIRTSPVSSSSGRLPKEGPFPGAILMS</sequence>
<dbReference type="KEGG" id="mema:MMAB1_2799"/>